<evidence type="ECO:0000256" key="6">
    <source>
        <dbReference type="ARBA" id="ARBA00023136"/>
    </source>
</evidence>
<dbReference type="InterPro" id="IPR010290">
    <property type="entry name" value="TM_effector"/>
</dbReference>
<reference evidence="9 10" key="1">
    <citation type="journal article" date="1979" name="Int. J. Syst. Evol. Microbiol.">
        <title>Bacillus globisporus subsp. marinus subsp. nov.</title>
        <authorList>
            <person name="Liu H."/>
        </authorList>
    </citation>
    <scope>NUCLEOTIDE SEQUENCE [LARGE SCALE GENOMIC DNA]</scope>
    <source>
        <strain evidence="9 10">DSM 1297</strain>
    </source>
</reference>
<comment type="caution">
    <text evidence="9">The sequence shown here is derived from an EMBL/GenBank/DDBJ whole genome shotgun (WGS) entry which is preliminary data.</text>
</comment>
<proteinExistence type="predicted"/>
<sequence>MAKIEAQLQQPPRFALRSKTFGIFMSGSLVTRIGDWMDLVVLNWAVLQFTNSPLHLGLINACRLVPTFILSVPAGILADRYDRRKLLIVLQFGLMLLTFCLGYIVDARQSYVFFVFIITVRSMLAAMEPPIRNALLPDLVPQSSMASAIAINTTVINLSRIIGPALAGALLAVTDNIANLFYLNSLGMLGVVISLIMIRSYHFPDYGKGVGEKVTLRDSVVFLKNHQSVQSLLILAIVPMVFGFPYTTMMPLFARDLLNLGPSGFGVLLSISSIGALVGAIWLSLGREIKAIGKWLIYSILGFGVSLLLFICTSNVYLAGIAMFLVGLSSQSYRTMSRITIQMQVPNHLRGRVLSIALMDRGFIPLGAILIGAIASWAGTTWAGVVMGLGCIVTTFLVVNSRRQIWKL</sequence>
<evidence type="ECO:0000256" key="4">
    <source>
        <dbReference type="ARBA" id="ARBA00022692"/>
    </source>
</evidence>
<dbReference type="CDD" id="cd06173">
    <property type="entry name" value="MFS_MefA_like"/>
    <property type="match status" value="1"/>
</dbReference>
<dbReference type="SUPFAM" id="SSF103473">
    <property type="entry name" value="MFS general substrate transporter"/>
    <property type="match status" value="1"/>
</dbReference>
<feature type="transmembrane region" description="Helical" evidence="7">
    <location>
        <begin position="381"/>
        <end position="399"/>
    </location>
</feature>
<dbReference type="InterPro" id="IPR036259">
    <property type="entry name" value="MFS_trans_sf"/>
</dbReference>
<name>A0ABV3Q5A3_9BACL</name>
<feature type="transmembrane region" description="Helical" evidence="7">
    <location>
        <begin position="353"/>
        <end position="375"/>
    </location>
</feature>
<dbReference type="Proteomes" id="UP001556040">
    <property type="component" value="Unassembled WGS sequence"/>
</dbReference>
<keyword evidence="3" id="KW-1003">Cell membrane</keyword>
<dbReference type="RefSeq" id="WP_367780008.1">
    <property type="nucleotide sequence ID" value="NZ_JBFMIA010000011.1"/>
</dbReference>
<evidence type="ECO:0000259" key="8">
    <source>
        <dbReference type="PROSITE" id="PS50850"/>
    </source>
</evidence>
<evidence type="ECO:0000256" key="1">
    <source>
        <dbReference type="ARBA" id="ARBA00004651"/>
    </source>
</evidence>
<evidence type="ECO:0000313" key="10">
    <source>
        <dbReference type="Proteomes" id="UP001556040"/>
    </source>
</evidence>
<comment type="subcellular location">
    <subcellularLocation>
        <location evidence="1">Cell membrane</location>
        <topology evidence="1">Multi-pass membrane protein</topology>
    </subcellularLocation>
</comment>
<dbReference type="Gene3D" id="1.20.1250.20">
    <property type="entry name" value="MFS general substrate transporter like domains"/>
    <property type="match status" value="1"/>
</dbReference>
<dbReference type="InterPro" id="IPR020846">
    <property type="entry name" value="MFS_dom"/>
</dbReference>
<evidence type="ECO:0000313" key="9">
    <source>
        <dbReference type="EMBL" id="MEW9502517.1"/>
    </source>
</evidence>
<evidence type="ECO:0000256" key="2">
    <source>
        <dbReference type="ARBA" id="ARBA00022448"/>
    </source>
</evidence>
<organism evidence="9 10">
    <name type="scientific">Jeotgalibacillus marinus</name>
    <dbReference type="NCBI Taxonomy" id="86667"/>
    <lineage>
        <taxon>Bacteria</taxon>
        <taxon>Bacillati</taxon>
        <taxon>Bacillota</taxon>
        <taxon>Bacilli</taxon>
        <taxon>Bacillales</taxon>
        <taxon>Caryophanaceae</taxon>
        <taxon>Jeotgalibacillus</taxon>
    </lineage>
</organism>
<feature type="transmembrane region" description="Helical" evidence="7">
    <location>
        <begin position="295"/>
        <end position="311"/>
    </location>
</feature>
<keyword evidence="4 7" id="KW-0812">Transmembrane</keyword>
<keyword evidence="5 7" id="KW-1133">Transmembrane helix</keyword>
<dbReference type="PANTHER" id="PTHR23513">
    <property type="entry name" value="INTEGRAL MEMBRANE EFFLUX PROTEIN-RELATED"/>
    <property type="match status" value="1"/>
</dbReference>
<dbReference type="EMBL" id="JBFMIA010000011">
    <property type="protein sequence ID" value="MEW9502517.1"/>
    <property type="molecule type" value="Genomic_DNA"/>
</dbReference>
<feature type="domain" description="Major facilitator superfamily (MFS) profile" evidence="8">
    <location>
        <begin position="1"/>
        <end position="202"/>
    </location>
</feature>
<keyword evidence="6 7" id="KW-0472">Membrane</keyword>
<feature type="transmembrane region" description="Helical" evidence="7">
    <location>
        <begin position="180"/>
        <end position="198"/>
    </location>
</feature>
<dbReference type="Pfam" id="PF05977">
    <property type="entry name" value="MFS_3"/>
    <property type="match status" value="1"/>
</dbReference>
<dbReference type="PROSITE" id="PS50850">
    <property type="entry name" value="MFS"/>
    <property type="match status" value="1"/>
</dbReference>
<feature type="transmembrane region" description="Helical" evidence="7">
    <location>
        <begin position="317"/>
        <end position="333"/>
    </location>
</feature>
<protein>
    <submittedName>
        <fullName evidence="9">MFS transporter</fullName>
    </submittedName>
</protein>
<evidence type="ECO:0000256" key="5">
    <source>
        <dbReference type="ARBA" id="ARBA00022989"/>
    </source>
</evidence>
<gene>
    <name evidence="9" type="ORF">AB1471_12020</name>
</gene>
<keyword evidence="2" id="KW-0813">Transport</keyword>
<dbReference type="PANTHER" id="PTHR23513:SF11">
    <property type="entry name" value="STAPHYLOFERRIN A TRANSPORTER"/>
    <property type="match status" value="1"/>
</dbReference>
<evidence type="ECO:0000256" key="7">
    <source>
        <dbReference type="SAM" id="Phobius"/>
    </source>
</evidence>
<feature type="transmembrane region" description="Helical" evidence="7">
    <location>
        <begin position="86"/>
        <end position="105"/>
    </location>
</feature>
<feature type="transmembrane region" description="Helical" evidence="7">
    <location>
        <begin position="232"/>
        <end position="253"/>
    </location>
</feature>
<feature type="transmembrane region" description="Helical" evidence="7">
    <location>
        <begin position="265"/>
        <end position="283"/>
    </location>
</feature>
<keyword evidence="10" id="KW-1185">Reference proteome</keyword>
<accession>A0ABV3Q5A3</accession>
<evidence type="ECO:0000256" key="3">
    <source>
        <dbReference type="ARBA" id="ARBA00022475"/>
    </source>
</evidence>